<reference evidence="2 3" key="1">
    <citation type="submission" date="2020-02" db="EMBL/GenBank/DDBJ databases">
        <title>Acidophilic actinobacteria isolated from forest soil.</title>
        <authorList>
            <person name="Golinska P."/>
        </authorList>
    </citation>
    <scope>NUCLEOTIDE SEQUENCE [LARGE SCALE GENOMIC DNA]</scope>
    <source>
        <strain evidence="2 3">NL8</strain>
    </source>
</reference>
<keyword evidence="3" id="KW-1185">Reference proteome</keyword>
<dbReference type="PANTHER" id="PTHR34846">
    <property type="entry name" value="4-CARBOXYMUCONOLACTONE DECARBOXYLASE FAMILY PROTEIN (AFU_ORTHOLOGUE AFUA_6G11590)"/>
    <property type="match status" value="1"/>
</dbReference>
<dbReference type="SUPFAM" id="SSF69118">
    <property type="entry name" value="AhpD-like"/>
    <property type="match status" value="1"/>
</dbReference>
<dbReference type="Pfam" id="PF02627">
    <property type="entry name" value="CMD"/>
    <property type="match status" value="1"/>
</dbReference>
<evidence type="ECO:0000259" key="1">
    <source>
        <dbReference type="Pfam" id="PF02627"/>
    </source>
</evidence>
<dbReference type="EMBL" id="JAAFYZ010000091">
    <property type="protein sequence ID" value="MBS2550089.1"/>
    <property type="molecule type" value="Genomic_DNA"/>
</dbReference>
<evidence type="ECO:0000313" key="3">
    <source>
        <dbReference type="Proteomes" id="UP000730482"/>
    </source>
</evidence>
<name>A0ABS5KVN1_9ACTN</name>
<proteinExistence type="predicted"/>
<feature type="domain" description="Carboxymuconolactone decarboxylase-like" evidence="1">
    <location>
        <begin position="30"/>
        <end position="111"/>
    </location>
</feature>
<comment type="caution">
    <text evidence="2">The sequence shown here is derived from an EMBL/GenBank/DDBJ whole genome shotgun (WGS) entry which is preliminary data.</text>
</comment>
<dbReference type="Gene3D" id="1.20.1290.10">
    <property type="entry name" value="AhpD-like"/>
    <property type="match status" value="1"/>
</dbReference>
<dbReference type="Proteomes" id="UP000730482">
    <property type="component" value="Unassembled WGS sequence"/>
</dbReference>
<organism evidence="2 3">
    <name type="scientific">Catenulispora pinistramenti</name>
    <dbReference type="NCBI Taxonomy" id="2705254"/>
    <lineage>
        <taxon>Bacteria</taxon>
        <taxon>Bacillati</taxon>
        <taxon>Actinomycetota</taxon>
        <taxon>Actinomycetes</taxon>
        <taxon>Catenulisporales</taxon>
        <taxon>Catenulisporaceae</taxon>
        <taxon>Catenulispora</taxon>
    </lineage>
</organism>
<protein>
    <submittedName>
        <fullName evidence="2">Carboxymuconolactone decarboxylase family protein</fullName>
    </submittedName>
</protein>
<dbReference type="RefSeq" id="WP_212012203.1">
    <property type="nucleotide sequence ID" value="NZ_JAAFYZ010000091.1"/>
</dbReference>
<evidence type="ECO:0000313" key="2">
    <source>
        <dbReference type="EMBL" id="MBS2550089.1"/>
    </source>
</evidence>
<dbReference type="PANTHER" id="PTHR34846:SF7">
    <property type="entry name" value="BLL7811 PROTEIN"/>
    <property type="match status" value="1"/>
</dbReference>
<dbReference type="InterPro" id="IPR029032">
    <property type="entry name" value="AhpD-like"/>
</dbReference>
<gene>
    <name evidence="2" type="ORF">KGQ19_24795</name>
</gene>
<dbReference type="NCBIfam" id="TIGR00778">
    <property type="entry name" value="ahpD_dom"/>
    <property type="match status" value="1"/>
</dbReference>
<dbReference type="InterPro" id="IPR003779">
    <property type="entry name" value="CMD-like"/>
</dbReference>
<dbReference type="InterPro" id="IPR004675">
    <property type="entry name" value="AhpD_core"/>
</dbReference>
<accession>A0ABS5KVN1</accession>
<sequence>MTTNTAVDEATQPTEYVKPAVRLAVDDLAPGIAKAMNGLERAAGESSIEKPLREMVKLRASQINGCVYCVDMHSRDAAAGGDTWRRLNLVAVWREAPYFTARERAALALTEAVTRLADSEVSDAVWNEAAAHFEEKELAELVWHIGIINLWNRLGATARPWELSGGAQD</sequence>